<organism evidence="1">
    <name type="scientific">Nocardia globerula</name>
    <dbReference type="NCBI Taxonomy" id="1818"/>
    <lineage>
        <taxon>Bacteria</taxon>
        <taxon>Bacillati</taxon>
        <taxon>Actinomycetota</taxon>
        <taxon>Actinomycetes</taxon>
        <taxon>Mycobacteriales</taxon>
        <taxon>Nocardiaceae</taxon>
        <taxon>Nocardia</taxon>
    </lineage>
</organism>
<comment type="caution">
    <text evidence="1">The sequence shown here is derived from an EMBL/GenBank/DDBJ whole genome shotgun (WGS) entry which is preliminary data.</text>
</comment>
<dbReference type="EMBL" id="VNIQ01000001">
    <property type="protein sequence ID" value="TYQ07821.1"/>
    <property type="molecule type" value="Genomic_DNA"/>
</dbReference>
<reference evidence="1" key="1">
    <citation type="submission" date="2019-07" db="EMBL/GenBank/DDBJ databases">
        <title>Genomic Encyclopedia of Type Strains, Phase IV (KMG-IV): sequencing the most valuable type-strain genomes for metagenomic binning, comparative biology and taxonomic classification.</title>
        <authorList>
            <person name="Goeker M."/>
        </authorList>
    </citation>
    <scope>NUCLEOTIDE SEQUENCE</scope>
    <source>
        <strain evidence="1">DSM 44596</strain>
    </source>
</reference>
<dbReference type="AlphaFoldDB" id="A0A652YVW5"/>
<accession>A0A652YVW5</accession>
<evidence type="ECO:0000313" key="1">
    <source>
        <dbReference type="EMBL" id="TYQ07821.1"/>
    </source>
</evidence>
<evidence type="ECO:0008006" key="2">
    <source>
        <dbReference type="Google" id="ProtNLM"/>
    </source>
</evidence>
<protein>
    <recommendedName>
        <fullName evidence="2">DUF4878 domain-containing protein</fullName>
    </recommendedName>
</protein>
<gene>
    <name evidence="1" type="ORF">FNL38_101186</name>
</gene>
<proteinExistence type="predicted"/>
<name>A0A652YVW5_NOCGL</name>
<sequence>MNDQRDDSGNSESKTASAGPFILAVAIVALILGGIFISSWMSPAEENVSEEDRISRVVADYVAAHNENDNKTLQSLTCTNFDPETGPLADTEGDVEMQGINESVVSGDRATVDVRLSGGGQDQRVEVWTLTRDGEGWDICT</sequence>